<dbReference type="RefSeq" id="WP_261692899.1">
    <property type="nucleotide sequence ID" value="NZ_CP104694.1"/>
</dbReference>
<feature type="transmembrane region" description="Helical" evidence="1">
    <location>
        <begin position="116"/>
        <end position="135"/>
    </location>
</feature>
<accession>A0ABY6B8A5</accession>
<evidence type="ECO:0000313" key="2">
    <source>
        <dbReference type="EMBL" id="UXI65904.1"/>
    </source>
</evidence>
<keyword evidence="1" id="KW-0812">Transmembrane</keyword>
<sequence length="154" mass="17342">MDFARPFRSDPQRHDGVRPIQIWGLRLFYLLMLVFVAPTAWSVLLTHQGEWKAPLSAIAWAVWATYPCLAVFGLFQPLRWLPILFFALGYKAIWLGFVAAPLWLAGSLEGSPAQPIAESFLALPLLALFIPWGYAWRTYVMGARPASARAPREA</sequence>
<evidence type="ECO:0000313" key="3">
    <source>
        <dbReference type="Proteomes" id="UP001064632"/>
    </source>
</evidence>
<reference evidence="2" key="1">
    <citation type="submission" date="2022-09" db="EMBL/GenBank/DDBJ databases">
        <title>Tahibacter sp. nov., isolated from a fresh water.</title>
        <authorList>
            <person name="Baek J.H."/>
            <person name="Lee J.K."/>
            <person name="Kim J.M."/>
            <person name="Jeon C.O."/>
        </authorList>
    </citation>
    <scope>NUCLEOTIDE SEQUENCE</scope>
    <source>
        <strain evidence="2">W38</strain>
    </source>
</reference>
<name>A0ABY6B8A5_9GAMM</name>
<keyword evidence="3" id="KW-1185">Reference proteome</keyword>
<protein>
    <recommendedName>
        <fullName evidence="4">Transmembrane protein</fullName>
    </recommendedName>
</protein>
<proteinExistence type="predicted"/>
<dbReference type="EMBL" id="CP104694">
    <property type="protein sequence ID" value="UXI65904.1"/>
    <property type="molecule type" value="Genomic_DNA"/>
</dbReference>
<feature type="transmembrane region" description="Helical" evidence="1">
    <location>
        <begin position="82"/>
        <end position="104"/>
    </location>
</feature>
<evidence type="ECO:0008006" key="4">
    <source>
        <dbReference type="Google" id="ProtNLM"/>
    </source>
</evidence>
<feature type="transmembrane region" description="Helical" evidence="1">
    <location>
        <begin position="57"/>
        <end position="75"/>
    </location>
</feature>
<gene>
    <name evidence="2" type="ORF">N4264_14170</name>
</gene>
<keyword evidence="1" id="KW-1133">Transmembrane helix</keyword>
<evidence type="ECO:0000256" key="1">
    <source>
        <dbReference type="SAM" id="Phobius"/>
    </source>
</evidence>
<dbReference type="Proteomes" id="UP001064632">
    <property type="component" value="Chromosome"/>
</dbReference>
<organism evidence="2 3">
    <name type="scientific">Tahibacter amnicola</name>
    <dbReference type="NCBI Taxonomy" id="2976241"/>
    <lineage>
        <taxon>Bacteria</taxon>
        <taxon>Pseudomonadati</taxon>
        <taxon>Pseudomonadota</taxon>
        <taxon>Gammaproteobacteria</taxon>
        <taxon>Lysobacterales</taxon>
        <taxon>Rhodanobacteraceae</taxon>
        <taxon>Tahibacter</taxon>
    </lineage>
</organism>
<keyword evidence="1" id="KW-0472">Membrane</keyword>
<feature type="transmembrane region" description="Helical" evidence="1">
    <location>
        <begin position="27"/>
        <end position="45"/>
    </location>
</feature>